<dbReference type="Pfam" id="PF13489">
    <property type="entry name" value="Methyltransf_23"/>
    <property type="match status" value="1"/>
</dbReference>
<comment type="caution">
    <text evidence="1">The sequence shown here is derived from an EMBL/GenBank/DDBJ whole genome shotgun (WGS) entry which is preliminary data.</text>
</comment>
<dbReference type="AlphaFoldDB" id="A0A364LN72"/>
<dbReference type="Gene3D" id="3.40.50.150">
    <property type="entry name" value="Vaccinia Virus protein VP39"/>
    <property type="match status" value="1"/>
</dbReference>
<evidence type="ECO:0000313" key="1">
    <source>
        <dbReference type="EMBL" id="RAP38428.1"/>
    </source>
</evidence>
<dbReference type="PANTHER" id="PTHR43861:SF6">
    <property type="entry name" value="METHYLTRANSFERASE TYPE 11"/>
    <property type="match status" value="1"/>
</dbReference>
<name>A0A364LN72_9GAMM</name>
<sequence length="293" mass="33870">MNNKNNFRCWLCNSRTLVLKRRGISPESLKSNHFTVTDSDYGTSLSIYQCQACDFLFCPEAQAINSYYASMTDKPYEESQEPRRLQAQKLLKTIIHFKREGKLLDIGAGIGILVDEGLNKGFDASGIEICEWFVERAKSKGLPVYSGSFPGAAVNSQYDIITLIDVLEHVENPVQMMTDISQHLTNEGIAVIVTPDVSSLAARLLNKKWWHYRVAHLSYFNRKTLRLAAEKSNLEIIKWKRPSWYFSMDYLLKRLNNYLPFMERLSRLGCFKRWVVPLNLRDSWMIIARKKVI</sequence>
<dbReference type="EMBL" id="MVJN01000001">
    <property type="protein sequence ID" value="RAP38428.1"/>
    <property type="molecule type" value="Genomic_DNA"/>
</dbReference>
<dbReference type="RefSeq" id="WP_112218069.1">
    <property type="nucleotide sequence ID" value="NZ_MVJN01000001.1"/>
</dbReference>
<evidence type="ECO:0000313" key="2">
    <source>
        <dbReference type="Proteomes" id="UP000249458"/>
    </source>
</evidence>
<dbReference type="InterPro" id="IPR029063">
    <property type="entry name" value="SAM-dependent_MTases_sf"/>
</dbReference>
<organism evidence="1 2">
    <name type="scientific">Legionella quinlivanii</name>
    <dbReference type="NCBI Taxonomy" id="45073"/>
    <lineage>
        <taxon>Bacteria</taxon>
        <taxon>Pseudomonadati</taxon>
        <taxon>Pseudomonadota</taxon>
        <taxon>Gammaproteobacteria</taxon>
        <taxon>Legionellales</taxon>
        <taxon>Legionellaceae</taxon>
        <taxon>Legionella</taxon>
    </lineage>
</organism>
<protein>
    <recommendedName>
        <fullName evidence="3">Bifunctional 3-demethylubiquinone-9 3-methyltransferase/ 2-octaprenyl-6-hydroxy phenol methylase</fullName>
    </recommendedName>
</protein>
<dbReference type="SUPFAM" id="SSF53335">
    <property type="entry name" value="S-adenosyl-L-methionine-dependent methyltransferases"/>
    <property type="match status" value="1"/>
</dbReference>
<dbReference type="Proteomes" id="UP000249458">
    <property type="component" value="Unassembled WGS sequence"/>
</dbReference>
<reference evidence="1 2" key="1">
    <citation type="submission" date="2017-02" db="EMBL/GenBank/DDBJ databases">
        <title>Legionella quilivanii strain from human: case report and whole genome sequencing analysis.</title>
        <authorList>
            <person name="Lalancette C."/>
            <person name="Leduc J.-M."/>
            <person name="Levesque S."/>
            <person name="Fournier E."/>
            <person name="Saoud J."/>
            <person name="Faucher S.P."/>
            <person name="Bernard K."/>
            <person name="Martineau C."/>
            <person name="Longtin J."/>
        </authorList>
    </citation>
    <scope>NUCLEOTIDE SEQUENCE [LARGE SCALE GENOMIC DNA]</scope>
    <source>
        <strain evidence="1 2">ID143958</strain>
    </source>
</reference>
<proteinExistence type="predicted"/>
<evidence type="ECO:0008006" key="3">
    <source>
        <dbReference type="Google" id="ProtNLM"/>
    </source>
</evidence>
<gene>
    <name evidence="1" type="ORF">B1207_00625</name>
</gene>
<accession>A0A364LN72</accession>
<dbReference type="PANTHER" id="PTHR43861">
    <property type="entry name" value="TRANS-ACONITATE 2-METHYLTRANSFERASE-RELATED"/>
    <property type="match status" value="1"/>
</dbReference>